<feature type="signal peptide" evidence="2">
    <location>
        <begin position="1"/>
        <end position="20"/>
    </location>
</feature>
<evidence type="ECO:0000259" key="3">
    <source>
        <dbReference type="Pfam" id="PF13511"/>
    </source>
</evidence>
<feature type="chain" id="PRO_5046704039" evidence="2">
    <location>
        <begin position="21"/>
        <end position="147"/>
    </location>
</feature>
<organism evidence="4 5">
    <name type="scientific">Geopseudomonas aromaticivorans</name>
    <dbReference type="NCBI Taxonomy" id="2849492"/>
    <lineage>
        <taxon>Bacteria</taxon>
        <taxon>Pseudomonadati</taxon>
        <taxon>Pseudomonadota</taxon>
        <taxon>Gammaproteobacteria</taxon>
        <taxon>Pseudomonadales</taxon>
        <taxon>Pseudomonadaceae</taxon>
        <taxon>Geopseudomonas</taxon>
    </lineage>
</organism>
<gene>
    <name evidence="4" type="ORF">KRX52_19590</name>
</gene>
<dbReference type="RefSeq" id="WP_217683401.1">
    <property type="nucleotide sequence ID" value="NZ_JAHRGL010000071.1"/>
</dbReference>
<protein>
    <submittedName>
        <fullName evidence="4">DUF4124 domain-containing protein</fullName>
    </submittedName>
</protein>
<accession>A0ABS6N1Q1</accession>
<comment type="caution">
    <text evidence="4">The sequence shown here is derived from an EMBL/GenBank/DDBJ whole genome shotgun (WGS) entry which is preliminary data.</text>
</comment>
<reference evidence="4 5" key="1">
    <citation type="submission" date="2021-06" db="EMBL/GenBank/DDBJ databases">
        <title>Differences between aerobic and microaerobic xylene degrading microbial communities.</title>
        <authorList>
            <person name="Banerjee S."/>
            <person name="Tancsics A."/>
        </authorList>
    </citation>
    <scope>NUCLEOTIDE SEQUENCE [LARGE SCALE GENOMIC DNA]</scope>
    <source>
        <strain evidence="4 5">MAP12</strain>
    </source>
</reference>
<feature type="compositionally biased region" description="Basic and acidic residues" evidence="1">
    <location>
        <begin position="116"/>
        <end position="137"/>
    </location>
</feature>
<dbReference type="InterPro" id="IPR025392">
    <property type="entry name" value="DUF4124"/>
</dbReference>
<feature type="domain" description="DUF4124" evidence="3">
    <location>
        <begin position="11"/>
        <end position="63"/>
    </location>
</feature>
<name>A0ABS6N1Q1_9GAMM</name>
<evidence type="ECO:0000313" key="4">
    <source>
        <dbReference type="EMBL" id="MBV2134978.1"/>
    </source>
</evidence>
<feature type="compositionally biased region" description="Low complexity" evidence="1">
    <location>
        <begin position="68"/>
        <end position="77"/>
    </location>
</feature>
<feature type="region of interest" description="Disordered" evidence="1">
    <location>
        <begin position="39"/>
        <end position="86"/>
    </location>
</feature>
<keyword evidence="2" id="KW-0732">Signal</keyword>
<feature type="compositionally biased region" description="Pro residues" evidence="1">
    <location>
        <begin position="51"/>
        <end position="67"/>
    </location>
</feature>
<evidence type="ECO:0000256" key="2">
    <source>
        <dbReference type="SAM" id="SignalP"/>
    </source>
</evidence>
<evidence type="ECO:0000313" key="5">
    <source>
        <dbReference type="Proteomes" id="UP000813068"/>
    </source>
</evidence>
<sequence length="147" mass="15910">MRRTLLLAGLLFGCIGTACAGQIYKWVDAQGVTHFTAQPPQAGAASVVPPAKQPPAPSPAQTPPPAAPAADQAPSQADIDAKVREEVAKKEKERVEYCTTLRTNLAQLRNNPRLRVEEKKGEARRISEEERQEKIAATEKAIADNCQ</sequence>
<proteinExistence type="predicted"/>
<dbReference type="PROSITE" id="PS51257">
    <property type="entry name" value="PROKAR_LIPOPROTEIN"/>
    <property type="match status" value="1"/>
</dbReference>
<dbReference type="EMBL" id="JAHRGL010000071">
    <property type="protein sequence ID" value="MBV2134978.1"/>
    <property type="molecule type" value="Genomic_DNA"/>
</dbReference>
<dbReference type="Pfam" id="PF13511">
    <property type="entry name" value="DUF4124"/>
    <property type="match status" value="1"/>
</dbReference>
<feature type="region of interest" description="Disordered" evidence="1">
    <location>
        <begin position="116"/>
        <end position="147"/>
    </location>
</feature>
<keyword evidence="5" id="KW-1185">Reference proteome</keyword>
<dbReference type="Proteomes" id="UP000813068">
    <property type="component" value="Unassembled WGS sequence"/>
</dbReference>
<evidence type="ECO:0000256" key="1">
    <source>
        <dbReference type="SAM" id="MobiDB-lite"/>
    </source>
</evidence>